<dbReference type="Proteomes" id="UP001215956">
    <property type="component" value="Unassembled WGS sequence"/>
</dbReference>
<accession>A0ABT5XE93</accession>
<evidence type="ECO:0000313" key="3">
    <source>
        <dbReference type="Proteomes" id="UP001215956"/>
    </source>
</evidence>
<gene>
    <name evidence="2" type="ORF">P0O24_05490</name>
</gene>
<evidence type="ECO:0000313" key="2">
    <source>
        <dbReference type="EMBL" id="MDF0593034.1"/>
    </source>
</evidence>
<dbReference type="PANTHER" id="PTHR30217">
    <property type="entry name" value="PEPTIDASE U32 FAMILY"/>
    <property type="match status" value="1"/>
</dbReference>
<dbReference type="Pfam" id="PF01136">
    <property type="entry name" value="Peptidase_U32"/>
    <property type="match status" value="2"/>
</dbReference>
<dbReference type="RefSeq" id="WP_316968738.1">
    <property type="nucleotide sequence ID" value="NZ_JARFPL010000013.1"/>
</dbReference>
<name>A0ABT5XE93_9EURY</name>
<dbReference type="Pfam" id="PF12392">
    <property type="entry name" value="DUF3656"/>
    <property type="match status" value="1"/>
</dbReference>
<comment type="caution">
    <text evidence="2">The sequence shown here is derived from an EMBL/GenBank/DDBJ whole genome shotgun (WGS) entry which is preliminary data.</text>
</comment>
<evidence type="ECO:0000259" key="1">
    <source>
        <dbReference type="Pfam" id="PF12392"/>
    </source>
</evidence>
<feature type="domain" description="Peptidase U32 collagenase" evidence="1">
    <location>
        <begin position="416"/>
        <end position="511"/>
    </location>
</feature>
<dbReference type="PANTHER" id="PTHR30217:SF10">
    <property type="entry name" value="23S RRNA 5-HYDROXYCYTIDINE C2501 SYNTHASE"/>
    <property type="match status" value="1"/>
</dbReference>
<dbReference type="InterPro" id="IPR051454">
    <property type="entry name" value="RNA/ubiquinone_mod_enzymes"/>
</dbReference>
<dbReference type="InterPro" id="IPR001539">
    <property type="entry name" value="Peptidase_U32"/>
</dbReference>
<proteinExistence type="predicted"/>
<organism evidence="2 3">
    <name type="scientific">Candidatus Methanocrinis alkalitolerans</name>
    <dbReference type="NCBI Taxonomy" id="3033395"/>
    <lineage>
        <taxon>Archaea</taxon>
        <taxon>Methanobacteriati</taxon>
        <taxon>Methanobacteriota</taxon>
        <taxon>Stenosarchaea group</taxon>
        <taxon>Methanomicrobia</taxon>
        <taxon>Methanotrichales</taxon>
        <taxon>Methanotrichaceae</taxon>
        <taxon>Methanocrinis</taxon>
    </lineage>
</organism>
<sequence>MRRSRGVPELLAPAGSWDGLIAAVEAGADAVYLAGKKFGARKGAQNFDDQELERAIDLAHMRGVKVYVAVNTLIPEAEVEDLGERLLWLYEAGADAVLVQDLGVLRLARDLVPRLELHASTQMTISSLEGALWAAEMGLSRAVLARELTLPEVVEIGEKAPIGVEVFVHGALCYSYSGQCLLSSAIGGRSGNRGLCAQPCRKPYRLMHSQKRDSWGRPLELEEVPLPARYLLSSKDLAVYPRLEEVAKAPVEALKIEGRMRSPEYVRAVVSIYRRALDAISRSEWAPSARDYRDLALAFNRSFTPGWIGGASRGEIVSSDRPDNRGVRIGHVVSWDQRRKAAAVRIEGDLVPERGDGLVISSRGKEQGTVARSPVFVEDGLISLPSSEPVERGAIVYLTRRAGLGGGRGPGQVQPIPIDLKVRWEGRRPVLRGNIFLPDGKTATSILEADFSMEPAKKRPLSEEEIKAQLSKAGGTPFFVRDIEMDYPGGLFAPLGEVNRLRREFLQAAERDIRASFKPSEEVVGSAKARLGAFIEGRRGAEPRHIMTGSKPSVSVYANSLTAVSGGCEGGCRRVYFEPAVSIAGGRRCGPEETGADALLEHLAEAKEICDGGGADLVWKWPRIARRRYLDLALPLLRRAEVDEVMVEGVGLAEAVAAVAPEMRVSGSFGLNLWNSSAVEALSPRLCRLALSAELSAPEVEELVIRSRSISNRSELEVLVQGNVEAMVAEDCLLSSALGCETAAPYGDDFWGIEDETGRVFPLRRDGECRTHIYNAVELSLVDQAPRLIDLGISSLAIDGRGRTAKYARRMAEIYGEAVEGGDLQRLKGEAMAISLGGATGGAFLRGRRE</sequence>
<dbReference type="InterPro" id="IPR020988">
    <property type="entry name" value="Pept_U32_collagenase"/>
</dbReference>
<dbReference type="EMBL" id="JARFPL010000013">
    <property type="protein sequence ID" value="MDF0593034.1"/>
    <property type="molecule type" value="Genomic_DNA"/>
</dbReference>
<protein>
    <submittedName>
        <fullName evidence="2">U32 family peptidase</fullName>
    </submittedName>
</protein>
<dbReference type="PROSITE" id="PS01276">
    <property type="entry name" value="PEPTIDASE_U32"/>
    <property type="match status" value="1"/>
</dbReference>
<reference evidence="2 3" key="1">
    <citation type="submission" date="2023-03" db="EMBL/GenBank/DDBJ databases">
        <title>Whole genome sequencing of Methanotrichaceae archaeon M04Ac.</title>
        <authorList>
            <person name="Khomyakova M.A."/>
            <person name="Merkel A.Y."/>
            <person name="Slobodkin A.I."/>
        </authorList>
    </citation>
    <scope>NUCLEOTIDE SEQUENCE [LARGE SCALE GENOMIC DNA]</scope>
    <source>
        <strain evidence="2 3">M04Ac</strain>
    </source>
</reference>
<keyword evidence="3" id="KW-1185">Reference proteome</keyword>